<organism evidence="2 4">
    <name type="scientific">Mycolicibacterium novocastrense</name>
    <name type="common">Mycobacterium novocastrense</name>
    <dbReference type="NCBI Taxonomy" id="59813"/>
    <lineage>
        <taxon>Bacteria</taxon>
        <taxon>Bacillati</taxon>
        <taxon>Actinomycetota</taxon>
        <taxon>Actinomycetes</taxon>
        <taxon>Mycobacteriales</taxon>
        <taxon>Mycobacteriaceae</taxon>
        <taxon>Mycolicibacterium</taxon>
    </lineage>
</organism>
<name>A0AAW5SF08_MYCNV</name>
<keyword evidence="3" id="KW-1185">Reference proteome</keyword>
<dbReference type="Proteomes" id="UP001207528">
    <property type="component" value="Unassembled WGS sequence"/>
</dbReference>
<comment type="caution">
    <text evidence="2">The sequence shown here is derived from an EMBL/GenBank/DDBJ whole genome shotgun (WGS) entry which is preliminary data.</text>
</comment>
<accession>A0AAW5SF08</accession>
<protein>
    <submittedName>
        <fullName evidence="2">Uncharacterized protein</fullName>
    </submittedName>
</protein>
<gene>
    <name evidence="2" type="ORF">H7I77_01855</name>
    <name evidence="1" type="ORF">RMCN_2508</name>
</gene>
<sequence>MTVSPTTATEPTDDEIDAAILREIDTSRDEFVPWAQVRERVPGSFWRKGEALARLFCSGRVYAIKVRGRNYVALGDEHDIEIAKRHKAAGCVPGVRCL</sequence>
<evidence type="ECO:0000313" key="4">
    <source>
        <dbReference type="Proteomes" id="UP001207528"/>
    </source>
</evidence>
<reference evidence="2" key="2">
    <citation type="submission" date="2020-07" db="EMBL/GenBank/DDBJ databases">
        <authorList>
            <person name="Pettersson B.M.F."/>
            <person name="Behra P.R.K."/>
            <person name="Ramesh M."/>
            <person name="Das S."/>
            <person name="Dasgupta S."/>
            <person name="Kirsebom L.A."/>
        </authorList>
    </citation>
    <scope>NUCLEOTIDE SEQUENCE</scope>
    <source>
        <strain evidence="2">DSM 44203</strain>
    </source>
</reference>
<evidence type="ECO:0000313" key="1">
    <source>
        <dbReference type="EMBL" id="GAT09375.1"/>
    </source>
</evidence>
<evidence type="ECO:0000313" key="3">
    <source>
        <dbReference type="Proteomes" id="UP000069773"/>
    </source>
</evidence>
<evidence type="ECO:0000313" key="2">
    <source>
        <dbReference type="EMBL" id="MCV7022096.1"/>
    </source>
</evidence>
<reference evidence="1 3" key="1">
    <citation type="journal article" date="2016" name="Genome Announc.">
        <title>Draft Genome Sequences of Five Rapidly Growing Mycobacterium Species, M. thermoresistibile, M. fortuitum subsp. acetamidolyticum, M. canariasense, M. brisbanense, and M. novocastrense.</title>
        <authorList>
            <person name="Katahira K."/>
            <person name="Ogura Y."/>
            <person name="Gotoh Y."/>
            <person name="Hayashi T."/>
        </authorList>
    </citation>
    <scope>NUCLEOTIDE SEQUENCE [LARGE SCALE GENOMIC DNA]</scope>
    <source>
        <strain evidence="1 3">JCM18114</strain>
    </source>
</reference>
<dbReference type="Proteomes" id="UP000069773">
    <property type="component" value="Unassembled WGS sequence"/>
</dbReference>
<dbReference type="EMBL" id="BCTA01000029">
    <property type="protein sequence ID" value="GAT09375.1"/>
    <property type="molecule type" value="Genomic_DNA"/>
</dbReference>
<reference evidence="2" key="3">
    <citation type="journal article" date="2022" name="BMC Genomics">
        <title>Comparative genome analysis of mycobacteria focusing on tRNA and non-coding RNA.</title>
        <authorList>
            <person name="Behra P.R.K."/>
            <person name="Pettersson B.M.F."/>
            <person name="Ramesh M."/>
            <person name="Das S."/>
            <person name="Dasgupta S."/>
            <person name="Kirsebom L.A."/>
        </authorList>
    </citation>
    <scope>NUCLEOTIDE SEQUENCE</scope>
    <source>
        <strain evidence="2">DSM 44203</strain>
    </source>
</reference>
<dbReference type="RefSeq" id="WP_067389587.1">
    <property type="nucleotide sequence ID" value="NZ_BCTA01000029.1"/>
</dbReference>
<dbReference type="AlphaFoldDB" id="A0AAW5SF08"/>
<proteinExistence type="predicted"/>
<dbReference type="EMBL" id="JACKTI010000016">
    <property type="protein sequence ID" value="MCV7022096.1"/>
    <property type="molecule type" value="Genomic_DNA"/>
</dbReference>